<organism evidence="1">
    <name type="scientific">Oryza meridionalis</name>
    <dbReference type="NCBI Taxonomy" id="40149"/>
    <lineage>
        <taxon>Eukaryota</taxon>
        <taxon>Viridiplantae</taxon>
        <taxon>Streptophyta</taxon>
        <taxon>Embryophyta</taxon>
        <taxon>Tracheophyta</taxon>
        <taxon>Spermatophyta</taxon>
        <taxon>Magnoliopsida</taxon>
        <taxon>Liliopsida</taxon>
        <taxon>Poales</taxon>
        <taxon>Poaceae</taxon>
        <taxon>BOP clade</taxon>
        <taxon>Oryzoideae</taxon>
        <taxon>Oryzeae</taxon>
        <taxon>Oryzinae</taxon>
        <taxon>Oryza</taxon>
    </lineage>
</organism>
<evidence type="ECO:0000313" key="2">
    <source>
        <dbReference type="Proteomes" id="UP000008021"/>
    </source>
</evidence>
<reference evidence="1" key="2">
    <citation type="submission" date="2018-05" db="EMBL/GenBank/DDBJ databases">
        <title>OmerRS3 (Oryza meridionalis Reference Sequence Version 3).</title>
        <authorList>
            <person name="Zhang J."/>
            <person name="Kudrna D."/>
            <person name="Lee S."/>
            <person name="Talag J."/>
            <person name="Welchert J."/>
            <person name="Wing R.A."/>
        </authorList>
    </citation>
    <scope>NUCLEOTIDE SEQUENCE [LARGE SCALE GENOMIC DNA]</scope>
    <source>
        <strain evidence="1">cv. OR44</strain>
    </source>
</reference>
<evidence type="ECO:0000313" key="1">
    <source>
        <dbReference type="EnsemblPlants" id="OMERI12G06210.1"/>
    </source>
</evidence>
<proteinExistence type="predicted"/>
<dbReference type="AlphaFoldDB" id="A0A0E0FBB5"/>
<dbReference type="Gramene" id="OMERI12G06210.1">
    <property type="protein sequence ID" value="OMERI12G06210.1"/>
    <property type="gene ID" value="OMERI12G06210"/>
</dbReference>
<keyword evidence="2" id="KW-1185">Reference proteome</keyword>
<name>A0A0E0FBB5_9ORYZ</name>
<dbReference type="HOGENOM" id="CLU_2964815_0_0_1"/>
<dbReference type="Proteomes" id="UP000008021">
    <property type="component" value="Chromosome 12"/>
</dbReference>
<sequence length="59" mass="6914">MAAVHRRLNSTIKGRVKRGKYGEIDDEEERSRFLHFDSEGKRPGREIVMPAVLEFGRER</sequence>
<protein>
    <submittedName>
        <fullName evidence="1">Uncharacterized protein</fullName>
    </submittedName>
</protein>
<dbReference type="EnsemblPlants" id="OMERI12G06210.1">
    <property type="protein sequence ID" value="OMERI12G06210.1"/>
    <property type="gene ID" value="OMERI12G06210"/>
</dbReference>
<reference evidence="1" key="1">
    <citation type="submission" date="2015-04" db="UniProtKB">
        <authorList>
            <consortium name="EnsemblPlants"/>
        </authorList>
    </citation>
    <scope>IDENTIFICATION</scope>
</reference>
<accession>A0A0E0FBB5</accession>